<dbReference type="RefSeq" id="WP_116269858.1">
    <property type="nucleotide sequence ID" value="NZ_BGZJ01000001.1"/>
</dbReference>
<keyword evidence="8" id="KW-0249">Electron transport</keyword>
<dbReference type="EMBL" id="BGZJ01000001">
    <property type="protein sequence ID" value="GBO93483.1"/>
    <property type="molecule type" value="Genomic_DNA"/>
</dbReference>
<evidence type="ECO:0000256" key="5">
    <source>
        <dbReference type="ARBA" id="ARBA00022617"/>
    </source>
</evidence>
<evidence type="ECO:0000256" key="10">
    <source>
        <dbReference type="ARBA" id="ARBA00023004"/>
    </source>
</evidence>
<dbReference type="AlphaFoldDB" id="A0A388SCW7"/>
<gene>
    <name evidence="14" type="ORF">MESMUL_08370</name>
</gene>
<evidence type="ECO:0000256" key="1">
    <source>
        <dbReference type="ARBA" id="ARBA00004236"/>
    </source>
</evidence>
<dbReference type="Proteomes" id="UP000266091">
    <property type="component" value="Unassembled WGS sequence"/>
</dbReference>
<comment type="caution">
    <text evidence="14">The sequence shown here is derived from an EMBL/GenBank/DDBJ whole genome shotgun (WGS) entry which is preliminary data.</text>
</comment>
<evidence type="ECO:0000256" key="3">
    <source>
        <dbReference type="ARBA" id="ARBA00022448"/>
    </source>
</evidence>
<dbReference type="Gene3D" id="1.10.3820.10">
    <property type="entry name" value="Di-heme elbow motif domain"/>
    <property type="match status" value="1"/>
</dbReference>
<evidence type="ECO:0000256" key="11">
    <source>
        <dbReference type="ARBA" id="ARBA00023136"/>
    </source>
</evidence>
<evidence type="ECO:0000256" key="2">
    <source>
        <dbReference type="ARBA" id="ARBA00007395"/>
    </source>
</evidence>
<keyword evidence="7" id="KW-0479">Metal-binding</keyword>
<feature type="domain" description="NapC/NirT cytochrome c N-terminal" evidence="13">
    <location>
        <begin position="5"/>
        <end position="182"/>
    </location>
</feature>
<name>A0A388SCW7_9BURK</name>
<dbReference type="InterPro" id="IPR005126">
    <property type="entry name" value="NapC/NirT_cyt_c_N"/>
</dbReference>
<dbReference type="GO" id="GO:0009055">
    <property type="term" value="F:electron transfer activity"/>
    <property type="evidence" value="ECO:0007669"/>
    <property type="project" value="TreeGrafter"/>
</dbReference>
<protein>
    <recommendedName>
        <fullName evidence="13">NapC/NirT cytochrome c N-terminal domain-containing protein</fullName>
    </recommendedName>
</protein>
<evidence type="ECO:0000256" key="4">
    <source>
        <dbReference type="ARBA" id="ARBA00022475"/>
    </source>
</evidence>
<keyword evidence="6 12" id="KW-0812">Transmembrane</keyword>
<evidence type="ECO:0000256" key="12">
    <source>
        <dbReference type="SAM" id="Phobius"/>
    </source>
</evidence>
<dbReference type="InterPro" id="IPR051174">
    <property type="entry name" value="Cytochrome_c-type_ET"/>
</dbReference>
<evidence type="ECO:0000259" key="13">
    <source>
        <dbReference type="Pfam" id="PF03264"/>
    </source>
</evidence>
<dbReference type="Pfam" id="PF03264">
    <property type="entry name" value="Cytochrom_NNT"/>
    <property type="match status" value="1"/>
</dbReference>
<keyword evidence="4" id="KW-1003">Cell membrane</keyword>
<keyword evidence="10" id="KW-0408">Iron</keyword>
<sequence>MKNCKRGAILIGLVGAVIGLVAFGVFNSVIHWAGSTEFCGSFCHSMDYVYAAYHQGQHAKTPSGVTAGCSDCHLKYGSTHEINGFQYIGMLIHKGTSGSKSFFGQVAGHMNTYDKQKAMAPELSKDVQEYMKSTGFSNCRGCHNLAKMKNDKNPDVAAFHAEFVKDTSVNCIECHKTAGHDYTGLNTQADADAVNAGKPRPSVAAEAAAAAAASAAASSEAAASDAAASSAVAAQ</sequence>
<evidence type="ECO:0000313" key="15">
    <source>
        <dbReference type="Proteomes" id="UP000266091"/>
    </source>
</evidence>
<dbReference type="PANTHER" id="PTHR30333:SF1">
    <property type="entry name" value="CYTOCHROME C-TYPE PROTEIN NAPC"/>
    <property type="match status" value="1"/>
</dbReference>
<keyword evidence="15" id="KW-1185">Reference proteome</keyword>
<dbReference type="OrthoDB" id="9782159at2"/>
<dbReference type="GO" id="GO:0046872">
    <property type="term" value="F:metal ion binding"/>
    <property type="evidence" value="ECO:0007669"/>
    <property type="project" value="UniProtKB-KW"/>
</dbReference>
<dbReference type="PANTHER" id="PTHR30333">
    <property type="entry name" value="CYTOCHROME C-TYPE PROTEIN"/>
    <property type="match status" value="1"/>
</dbReference>
<evidence type="ECO:0000256" key="9">
    <source>
        <dbReference type="ARBA" id="ARBA00022989"/>
    </source>
</evidence>
<organism evidence="14 15">
    <name type="scientific">Mesosutterella multiformis</name>
    <dbReference type="NCBI Taxonomy" id="2259133"/>
    <lineage>
        <taxon>Bacteria</taxon>
        <taxon>Pseudomonadati</taxon>
        <taxon>Pseudomonadota</taxon>
        <taxon>Betaproteobacteria</taxon>
        <taxon>Burkholderiales</taxon>
        <taxon>Sutterellaceae</taxon>
        <taxon>Mesosutterella</taxon>
    </lineage>
</organism>
<comment type="similarity">
    <text evidence="2">Belongs to the NapC/NirT/NrfH family.</text>
</comment>
<reference evidence="14 15" key="1">
    <citation type="journal article" date="2018" name="Int. J. Syst. Evol. Microbiol.">
        <title>Mesosutterella multiformis gen. nov., sp. nov., a member of the family Sutterellaceae and Sutterella megalosphaeroides sp. nov., isolated from human faeces.</title>
        <authorList>
            <person name="Sakamoto M."/>
            <person name="Ikeyama N."/>
            <person name="Kunihiro T."/>
            <person name="Iino T."/>
            <person name="Yuki M."/>
            <person name="Ohkuma M."/>
        </authorList>
    </citation>
    <scope>NUCLEOTIDE SEQUENCE [LARGE SCALE GENOMIC DNA]</scope>
    <source>
        <strain evidence="14 15">4NBBH2</strain>
    </source>
</reference>
<evidence type="ECO:0000256" key="6">
    <source>
        <dbReference type="ARBA" id="ARBA00022692"/>
    </source>
</evidence>
<keyword evidence="3" id="KW-0813">Transport</keyword>
<feature type="transmembrane region" description="Helical" evidence="12">
    <location>
        <begin position="7"/>
        <end position="33"/>
    </location>
</feature>
<comment type="subcellular location">
    <subcellularLocation>
        <location evidence="1">Cell membrane</location>
    </subcellularLocation>
</comment>
<dbReference type="SUPFAM" id="SSF48695">
    <property type="entry name" value="Multiheme cytochromes"/>
    <property type="match status" value="1"/>
</dbReference>
<evidence type="ECO:0000313" key="14">
    <source>
        <dbReference type="EMBL" id="GBO93483.1"/>
    </source>
</evidence>
<dbReference type="GO" id="GO:0005886">
    <property type="term" value="C:plasma membrane"/>
    <property type="evidence" value="ECO:0007669"/>
    <property type="project" value="UniProtKB-SubCell"/>
</dbReference>
<dbReference type="InterPro" id="IPR038266">
    <property type="entry name" value="NapC/NirT_cytc_sf"/>
</dbReference>
<proteinExistence type="inferred from homology"/>
<evidence type="ECO:0000256" key="7">
    <source>
        <dbReference type="ARBA" id="ARBA00022723"/>
    </source>
</evidence>
<keyword evidence="5" id="KW-0349">Heme</keyword>
<accession>A0A401LJL9</accession>
<keyword evidence="9 12" id="KW-1133">Transmembrane helix</keyword>
<accession>A0A388SCW7</accession>
<keyword evidence="11 12" id="KW-0472">Membrane</keyword>
<evidence type="ECO:0000256" key="8">
    <source>
        <dbReference type="ARBA" id="ARBA00022982"/>
    </source>
</evidence>
<dbReference type="GO" id="GO:0009061">
    <property type="term" value="P:anaerobic respiration"/>
    <property type="evidence" value="ECO:0007669"/>
    <property type="project" value="TreeGrafter"/>
</dbReference>
<dbReference type="InterPro" id="IPR036280">
    <property type="entry name" value="Multihaem_cyt_sf"/>
</dbReference>